<accession>A0AAV7F0U0</accession>
<proteinExistence type="predicted"/>
<evidence type="ECO:0000313" key="3">
    <source>
        <dbReference type="Proteomes" id="UP000825729"/>
    </source>
</evidence>
<protein>
    <recommendedName>
        <fullName evidence="4">M-phase phosphoprotein 6</fullName>
    </recommendedName>
</protein>
<keyword evidence="3" id="KW-1185">Reference proteome</keyword>
<feature type="region of interest" description="Disordered" evidence="1">
    <location>
        <begin position="73"/>
        <end position="178"/>
    </location>
</feature>
<feature type="compositionally biased region" description="Basic and acidic residues" evidence="1">
    <location>
        <begin position="74"/>
        <end position="86"/>
    </location>
</feature>
<organism evidence="2 3">
    <name type="scientific">Aristolochia fimbriata</name>
    <name type="common">White veined hardy Dutchman's pipe vine</name>
    <dbReference type="NCBI Taxonomy" id="158543"/>
    <lineage>
        <taxon>Eukaryota</taxon>
        <taxon>Viridiplantae</taxon>
        <taxon>Streptophyta</taxon>
        <taxon>Embryophyta</taxon>
        <taxon>Tracheophyta</taxon>
        <taxon>Spermatophyta</taxon>
        <taxon>Magnoliopsida</taxon>
        <taxon>Magnoliidae</taxon>
        <taxon>Piperales</taxon>
        <taxon>Aristolochiaceae</taxon>
        <taxon>Aristolochia</taxon>
    </lineage>
</organism>
<dbReference type="AlphaFoldDB" id="A0AAV7F0U0"/>
<dbReference type="Pfam" id="PF10175">
    <property type="entry name" value="MPP6"/>
    <property type="match status" value="1"/>
</dbReference>
<dbReference type="GO" id="GO:0000460">
    <property type="term" value="P:maturation of 5.8S rRNA"/>
    <property type="evidence" value="ECO:0007669"/>
    <property type="project" value="TreeGrafter"/>
</dbReference>
<dbReference type="PANTHER" id="PTHR13582:SF0">
    <property type="entry name" value="M-PHASE PHOSPHOPROTEIN 6"/>
    <property type="match status" value="1"/>
</dbReference>
<dbReference type="Proteomes" id="UP000825729">
    <property type="component" value="Unassembled WGS sequence"/>
</dbReference>
<dbReference type="InterPro" id="IPR019324">
    <property type="entry name" value="MPP6"/>
</dbReference>
<evidence type="ECO:0000313" key="2">
    <source>
        <dbReference type="EMBL" id="KAG9454658.1"/>
    </source>
</evidence>
<comment type="caution">
    <text evidence="2">The sequence shown here is derived from an EMBL/GenBank/DDBJ whole genome shotgun (WGS) entry which is preliminary data.</text>
</comment>
<evidence type="ECO:0008006" key="4">
    <source>
        <dbReference type="Google" id="ProtNLM"/>
    </source>
</evidence>
<gene>
    <name evidence="2" type="ORF">H6P81_007562</name>
</gene>
<name>A0AAV7F0U0_ARIFI</name>
<dbReference type="PANTHER" id="PTHR13582">
    <property type="entry name" value="M-PHASE PHOSPHOPROTEIN 6"/>
    <property type="match status" value="1"/>
</dbReference>
<dbReference type="EMBL" id="JAINDJ010000003">
    <property type="protein sequence ID" value="KAG9454658.1"/>
    <property type="molecule type" value="Genomic_DNA"/>
</dbReference>
<feature type="compositionally biased region" description="Basic and acidic residues" evidence="1">
    <location>
        <begin position="122"/>
        <end position="136"/>
    </location>
</feature>
<reference evidence="2 3" key="1">
    <citation type="submission" date="2021-07" db="EMBL/GenBank/DDBJ databases">
        <title>The Aristolochia fimbriata genome: insights into angiosperm evolution, floral development and chemical biosynthesis.</title>
        <authorList>
            <person name="Jiao Y."/>
        </authorList>
    </citation>
    <scope>NUCLEOTIDE SEQUENCE [LARGE SCALE GENOMIC DNA]</scope>
    <source>
        <strain evidence="2">IBCAS-2021</strain>
        <tissue evidence="2">Leaf</tissue>
    </source>
</reference>
<sequence length="178" mass="20077">MAKRELSSTLRSLKFMQRAAQREEKAKAEQEAKAEVQVVLTQEKKKCLVIMDGNTPVGARGRMSFQGFNPSVEKLSEEEKNARIHQQEAVSTSSGGEKDQPGRDGFSSGHPRVLDTAGTECNSDRDLKRKQPETEPGKQNTENNGQREVQRHSLPNKQKKEKLDWAVLRPPKQQNRRG</sequence>
<evidence type="ECO:0000256" key="1">
    <source>
        <dbReference type="SAM" id="MobiDB-lite"/>
    </source>
</evidence>
<feature type="compositionally biased region" description="Polar residues" evidence="1">
    <location>
        <begin position="137"/>
        <end position="147"/>
    </location>
</feature>